<reference evidence="3" key="1">
    <citation type="submission" date="2018-01" db="EMBL/GenBank/DDBJ databases">
        <title>Rubneribacter badeniensis gen. nov., sp. nov., and Colonibacter rubneri, gen. nov., sp. nov., WGS of new members of the Eggerthellaceae.</title>
        <authorList>
            <person name="Danylec N."/>
            <person name="Stoll D.A."/>
            <person name="Doetsch A."/>
            <person name="Kulling S.E."/>
            <person name="Huch M."/>
        </authorList>
    </citation>
    <scope>NUCLEOTIDE SEQUENCE [LARGE SCALE GENOMIC DNA]</scope>
    <source>
        <strain evidence="3">ResAG-96</strain>
    </source>
</reference>
<feature type="transmembrane region" description="Helical" evidence="1">
    <location>
        <begin position="140"/>
        <end position="162"/>
    </location>
</feature>
<comment type="caution">
    <text evidence="2">The sequence shown here is derived from an EMBL/GenBank/DDBJ whole genome shotgun (WGS) entry which is preliminary data.</text>
</comment>
<dbReference type="GO" id="GO:0140359">
    <property type="term" value="F:ABC-type transporter activity"/>
    <property type="evidence" value="ECO:0007669"/>
    <property type="project" value="InterPro"/>
</dbReference>
<dbReference type="EMBL" id="PPEK01000001">
    <property type="protein sequence ID" value="PNV68539.1"/>
    <property type="molecule type" value="Genomic_DNA"/>
</dbReference>
<feature type="transmembrane region" description="Helical" evidence="1">
    <location>
        <begin position="278"/>
        <end position="301"/>
    </location>
</feature>
<keyword evidence="1" id="KW-1133">Transmembrane helix</keyword>
<evidence type="ECO:0000313" key="2">
    <source>
        <dbReference type="EMBL" id="PNV68539.1"/>
    </source>
</evidence>
<proteinExistence type="predicted"/>
<dbReference type="GO" id="GO:0005886">
    <property type="term" value="C:plasma membrane"/>
    <property type="evidence" value="ECO:0007669"/>
    <property type="project" value="UniProtKB-SubCell"/>
</dbReference>
<keyword evidence="3" id="KW-1185">Reference proteome</keyword>
<evidence type="ECO:0000256" key="1">
    <source>
        <dbReference type="SAM" id="Phobius"/>
    </source>
</evidence>
<feature type="transmembrane region" description="Helical" evidence="1">
    <location>
        <begin position="182"/>
        <end position="205"/>
    </location>
</feature>
<sequence length="306" mass="32012">MRAMFNLLKSDVYRLVHGKMLWVGLAFLALVVVGAAGLVWFATTPEFAQMVSEQAQEEARQSGATVTLTTPNGADLDAEEVQALNEKVIGSRTYSYGNTFMVGFLGLILAVLAALLASSDFDTGFAKNVLAGRGDRRAYFAEKLVLIAVLCGVFLLAGMLLSDAVYAVLGFSYERTETVGEYGSWAVLSWLVLTAYAFLGALIAWATRSKTVGVVFAALVPTGFLESMVLGAAAVLAPAMPLVGDAVQWLPLSVQQRLAAGGTGLFEAGASAVAGLPAAAQALIVFGAIAAVCAALSLTACRRRDV</sequence>
<feature type="transmembrane region" description="Helical" evidence="1">
    <location>
        <begin position="212"/>
        <end position="237"/>
    </location>
</feature>
<keyword evidence="1" id="KW-0812">Transmembrane</keyword>
<organism evidence="2 3">
    <name type="scientific">Enteroscipio rubneri</name>
    <dbReference type="NCBI Taxonomy" id="2070686"/>
    <lineage>
        <taxon>Bacteria</taxon>
        <taxon>Bacillati</taxon>
        <taxon>Actinomycetota</taxon>
        <taxon>Coriobacteriia</taxon>
        <taxon>Eggerthellales</taxon>
        <taxon>Eggerthellaceae</taxon>
        <taxon>Enteroscipio</taxon>
    </lineage>
</organism>
<dbReference type="AlphaFoldDB" id="A0A2K2UE62"/>
<feature type="transmembrane region" description="Helical" evidence="1">
    <location>
        <begin position="21"/>
        <end position="42"/>
    </location>
</feature>
<keyword evidence="1" id="KW-0472">Membrane</keyword>
<gene>
    <name evidence="2" type="ORF">C2L71_00695</name>
</gene>
<dbReference type="Proteomes" id="UP000236197">
    <property type="component" value="Unassembled WGS sequence"/>
</dbReference>
<evidence type="ECO:0000313" key="3">
    <source>
        <dbReference type="Proteomes" id="UP000236197"/>
    </source>
</evidence>
<feature type="transmembrane region" description="Helical" evidence="1">
    <location>
        <begin position="100"/>
        <end position="119"/>
    </location>
</feature>
<accession>A0A2K2UE62</accession>
<protein>
    <submittedName>
        <fullName evidence="2">Uncharacterized protein</fullName>
    </submittedName>
</protein>
<name>A0A2K2UE62_9ACTN</name>